<dbReference type="GO" id="GO:0000329">
    <property type="term" value="C:fungal-type vacuole membrane"/>
    <property type="evidence" value="ECO:0007669"/>
    <property type="project" value="TreeGrafter"/>
</dbReference>
<keyword evidence="4 5" id="KW-0472">Membrane</keyword>
<dbReference type="EMBL" id="KQ947404">
    <property type="protein sequence ID" value="KUJ24444.1"/>
    <property type="molecule type" value="Genomic_DNA"/>
</dbReference>
<feature type="transmembrane region" description="Helical" evidence="5">
    <location>
        <begin position="348"/>
        <end position="366"/>
    </location>
</feature>
<comment type="subcellular location">
    <subcellularLocation>
        <location evidence="1">Membrane</location>
        <topology evidence="1">Multi-pass membrane protein</topology>
    </subcellularLocation>
</comment>
<evidence type="ECO:0000256" key="5">
    <source>
        <dbReference type="SAM" id="Phobius"/>
    </source>
</evidence>
<feature type="transmembrane region" description="Helical" evidence="5">
    <location>
        <begin position="113"/>
        <end position="138"/>
    </location>
</feature>
<gene>
    <name evidence="6" type="ORF">LY89DRAFT_703506</name>
</gene>
<dbReference type="OrthoDB" id="410267at2759"/>
<organism evidence="6 7">
    <name type="scientific">Mollisia scopiformis</name>
    <name type="common">Conifer needle endophyte fungus</name>
    <name type="synonym">Phialocephala scopiformis</name>
    <dbReference type="NCBI Taxonomy" id="149040"/>
    <lineage>
        <taxon>Eukaryota</taxon>
        <taxon>Fungi</taxon>
        <taxon>Dikarya</taxon>
        <taxon>Ascomycota</taxon>
        <taxon>Pezizomycotina</taxon>
        <taxon>Leotiomycetes</taxon>
        <taxon>Helotiales</taxon>
        <taxon>Mollisiaceae</taxon>
        <taxon>Mollisia</taxon>
    </lineage>
</organism>
<dbReference type="Gene3D" id="1.20.1250.20">
    <property type="entry name" value="MFS general substrate transporter like domains"/>
    <property type="match status" value="1"/>
</dbReference>
<keyword evidence="2 5" id="KW-0812">Transmembrane</keyword>
<dbReference type="SUPFAM" id="SSF103473">
    <property type="entry name" value="MFS general substrate transporter"/>
    <property type="match status" value="1"/>
</dbReference>
<feature type="transmembrane region" description="Helical" evidence="5">
    <location>
        <begin position="407"/>
        <end position="426"/>
    </location>
</feature>
<feature type="transmembrane region" description="Helical" evidence="5">
    <location>
        <begin position="150"/>
        <end position="174"/>
    </location>
</feature>
<evidence type="ECO:0000313" key="7">
    <source>
        <dbReference type="Proteomes" id="UP000070700"/>
    </source>
</evidence>
<feature type="transmembrane region" description="Helical" evidence="5">
    <location>
        <begin position="21"/>
        <end position="40"/>
    </location>
</feature>
<dbReference type="AlphaFoldDB" id="A0A194XWP4"/>
<evidence type="ECO:0000256" key="2">
    <source>
        <dbReference type="ARBA" id="ARBA00022692"/>
    </source>
</evidence>
<keyword evidence="7" id="KW-1185">Reference proteome</keyword>
<evidence type="ECO:0000256" key="3">
    <source>
        <dbReference type="ARBA" id="ARBA00022989"/>
    </source>
</evidence>
<dbReference type="InParanoid" id="A0A194XWP4"/>
<accession>A0A194XWP4</accession>
<proteinExistence type="predicted"/>
<reference evidence="6 7" key="1">
    <citation type="submission" date="2015-10" db="EMBL/GenBank/DDBJ databases">
        <title>Full genome of DAOMC 229536 Phialocephala scopiformis, a fungal endophyte of spruce producing the potent anti-insectan compound rugulosin.</title>
        <authorList>
            <consortium name="DOE Joint Genome Institute"/>
            <person name="Walker A.K."/>
            <person name="Frasz S.L."/>
            <person name="Seifert K.A."/>
            <person name="Miller J.D."/>
            <person name="Mondo S.J."/>
            <person name="Labutti K."/>
            <person name="Lipzen A."/>
            <person name="Dockter R."/>
            <person name="Kennedy M."/>
            <person name="Grigoriev I.V."/>
            <person name="Spatafora J.W."/>
        </authorList>
    </citation>
    <scope>NUCLEOTIDE SEQUENCE [LARGE SCALE GENOMIC DNA]</scope>
    <source>
        <strain evidence="6 7">CBS 120377</strain>
    </source>
</reference>
<dbReference type="PROSITE" id="PS51257">
    <property type="entry name" value="PROKAR_LIPOPROTEIN"/>
    <property type="match status" value="1"/>
</dbReference>
<feature type="transmembrane region" description="Helical" evidence="5">
    <location>
        <begin position="87"/>
        <end position="107"/>
    </location>
</feature>
<protein>
    <submittedName>
        <fullName evidence="6">MFS general substrate transporter</fullName>
    </submittedName>
</protein>
<name>A0A194XWP4_MOLSC</name>
<dbReference type="InterPro" id="IPR036259">
    <property type="entry name" value="MFS_trans_sf"/>
</dbReference>
<feature type="transmembrane region" description="Helical" evidence="5">
    <location>
        <begin position="454"/>
        <end position="473"/>
    </location>
</feature>
<feature type="transmembrane region" description="Helical" evidence="5">
    <location>
        <begin position="180"/>
        <end position="201"/>
    </location>
</feature>
<dbReference type="Pfam" id="PF07690">
    <property type="entry name" value="MFS_1"/>
    <property type="match status" value="1"/>
</dbReference>
<dbReference type="Proteomes" id="UP000070700">
    <property type="component" value="Unassembled WGS sequence"/>
</dbReference>
<keyword evidence="3 5" id="KW-1133">Transmembrane helix</keyword>
<feature type="transmembrane region" description="Helical" evidence="5">
    <location>
        <begin position="372"/>
        <end position="395"/>
    </location>
</feature>
<feature type="transmembrane region" description="Helical" evidence="5">
    <location>
        <begin position="283"/>
        <end position="304"/>
    </location>
</feature>
<dbReference type="GO" id="GO:0022857">
    <property type="term" value="F:transmembrane transporter activity"/>
    <property type="evidence" value="ECO:0007669"/>
    <property type="project" value="InterPro"/>
</dbReference>
<dbReference type="FunCoup" id="A0A194XWP4">
    <property type="interactions" value="87"/>
</dbReference>
<dbReference type="PANTHER" id="PTHR21576:SF158">
    <property type="entry name" value="RIBOSOMAL RNA-PROCESSING PROTEIN 12-LIKE CONSERVED DOMAIN-CONTAINING PROTEIN"/>
    <property type="match status" value="1"/>
</dbReference>
<dbReference type="KEGG" id="psco:LY89DRAFT_703506"/>
<evidence type="ECO:0000313" key="6">
    <source>
        <dbReference type="EMBL" id="KUJ24444.1"/>
    </source>
</evidence>
<dbReference type="RefSeq" id="XP_018078799.1">
    <property type="nucleotide sequence ID" value="XM_018217325.1"/>
</dbReference>
<dbReference type="GeneID" id="28827051"/>
<dbReference type="PANTHER" id="PTHR21576">
    <property type="entry name" value="UNCHARACTERIZED NODULIN-LIKE PROTEIN"/>
    <property type="match status" value="1"/>
</dbReference>
<evidence type="ECO:0000256" key="1">
    <source>
        <dbReference type="ARBA" id="ARBA00004141"/>
    </source>
</evidence>
<dbReference type="InterPro" id="IPR011701">
    <property type="entry name" value="MFS"/>
</dbReference>
<evidence type="ECO:0000256" key="4">
    <source>
        <dbReference type="ARBA" id="ARBA00023136"/>
    </source>
</evidence>
<sequence length="486" mass="53176">MSSIAQRWEKKVLRSDGLVRLAALVAATTACLGSGTNYAYSAWAPQFSERLRITSAQSNLLGIAGNIGQALSAIPIGLFIDSTGARLAAMIGGVTIAIGYNLIYSAYMQGPEFMGFWMIWCMYFLTGIGSFSTFSAAIKITALNWPHRTGAATSLPLSAFGLSAFVFTTLSMLFQTSRSQILLFIAVGAPFLILVSSPFFLKAKSELPDTAAGQVYTALEGTEIDGEAEAESSIECSFDRTTENHPEGTVSSERLLLTDSTVLKEFSQELDISIHTLVSTVNFWLLFMIFGLYTGIGSMTINNIGYDATMLWRKDKSEISQPALETQLLFHVSIISIMSFCGRLISGASSDLFSVVFLVAQLYAMWCSNPRLLWILSVLTGLAYGLLYGVYPALVTDAFGLKQLSRNYGIISLAPILWSGIFNLNYGRIIDLNSSTIPNGDKKCMQGLHCYTEAYRYTLVATAGGLGLIIWCVRRNNSMQWARRLR</sequence>